<dbReference type="Gene3D" id="3.90.320.10">
    <property type="match status" value="1"/>
</dbReference>
<reference evidence="19" key="1">
    <citation type="journal article" date="2021" name="PeerJ">
        <title>Extensive microbial diversity within the chicken gut microbiome revealed by metagenomics and culture.</title>
        <authorList>
            <person name="Gilroy R."/>
            <person name="Ravi A."/>
            <person name="Getino M."/>
            <person name="Pursley I."/>
            <person name="Horton D.L."/>
            <person name="Alikhan N.F."/>
            <person name="Baker D."/>
            <person name="Gharbi K."/>
            <person name="Hall N."/>
            <person name="Watson M."/>
            <person name="Adriaenssens E.M."/>
            <person name="Foster-Nyarko E."/>
            <person name="Jarju S."/>
            <person name="Secka A."/>
            <person name="Antonio M."/>
            <person name="Oren A."/>
            <person name="Chaudhuri R.R."/>
            <person name="La Ragione R."/>
            <person name="Hildebrand F."/>
            <person name="Pallen M.J."/>
        </authorList>
    </citation>
    <scope>NUCLEOTIDE SEQUENCE</scope>
    <source>
        <strain evidence="19">ChiGjej3B3-7470</strain>
    </source>
</reference>
<proteinExistence type="inferred from homology"/>
<protein>
    <recommendedName>
        <fullName evidence="14">DNA 3'-5' helicase</fullName>
        <ecNumber evidence="14">5.6.2.4</ecNumber>
    </recommendedName>
</protein>
<feature type="domain" description="UvrD-like helicase ATP-binding" evidence="17">
    <location>
        <begin position="1"/>
        <end position="323"/>
    </location>
</feature>
<evidence type="ECO:0000259" key="18">
    <source>
        <dbReference type="PROSITE" id="PS51217"/>
    </source>
</evidence>
<gene>
    <name evidence="19" type="ORF">K8V15_06785</name>
</gene>
<dbReference type="PROSITE" id="PS51217">
    <property type="entry name" value="UVRD_HELICASE_CTER"/>
    <property type="match status" value="1"/>
</dbReference>
<evidence type="ECO:0000256" key="12">
    <source>
        <dbReference type="ARBA" id="ARBA00023235"/>
    </source>
</evidence>
<keyword evidence="5 16" id="KW-0378">Hydrolase</keyword>
<evidence type="ECO:0000256" key="14">
    <source>
        <dbReference type="ARBA" id="ARBA00034808"/>
    </source>
</evidence>
<dbReference type="InterPro" id="IPR011335">
    <property type="entry name" value="Restrct_endonuc-II-like"/>
</dbReference>
<comment type="catalytic activity">
    <reaction evidence="15">
        <text>ATP + H2O = ADP + phosphate + H(+)</text>
        <dbReference type="Rhea" id="RHEA:13065"/>
        <dbReference type="ChEBI" id="CHEBI:15377"/>
        <dbReference type="ChEBI" id="CHEBI:15378"/>
        <dbReference type="ChEBI" id="CHEBI:30616"/>
        <dbReference type="ChEBI" id="CHEBI:43474"/>
        <dbReference type="ChEBI" id="CHEBI:456216"/>
        <dbReference type="EC" id="5.6.2.4"/>
    </reaction>
</comment>
<keyword evidence="10" id="KW-0238">DNA-binding</keyword>
<reference evidence="19" key="2">
    <citation type="submission" date="2021-09" db="EMBL/GenBank/DDBJ databases">
        <authorList>
            <person name="Gilroy R."/>
        </authorList>
    </citation>
    <scope>NUCLEOTIDE SEQUENCE</scope>
    <source>
        <strain evidence="19">ChiGjej3B3-7470</strain>
    </source>
</reference>
<dbReference type="InterPro" id="IPR038726">
    <property type="entry name" value="PDDEXK_AddAB-type"/>
</dbReference>
<dbReference type="GO" id="GO:0000725">
    <property type="term" value="P:recombinational repair"/>
    <property type="evidence" value="ECO:0007669"/>
    <property type="project" value="TreeGrafter"/>
</dbReference>
<dbReference type="HAMAP" id="MF_01485">
    <property type="entry name" value="RecB"/>
    <property type="match status" value="1"/>
</dbReference>
<dbReference type="InterPro" id="IPR014017">
    <property type="entry name" value="DNA_helicase_UvrD-like_C"/>
</dbReference>
<evidence type="ECO:0000256" key="11">
    <source>
        <dbReference type="ARBA" id="ARBA00023204"/>
    </source>
</evidence>
<feature type="non-terminal residue" evidence="19">
    <location>
        <position position="999"/>
    </location>
</feature>
<evidence type="ECO:0000256" key="9">
    <source>
        <dbReference type="ARBA" id="ARBA00022842"/>
    </source>
</evidence>
<evidence type="ECO:0000259" key="17">
    <source>
        <dbReference type="PROSITE" id="PS51198"/>
    </source>
</evidence>
<evidence type="ECO:0000256" key="4">
    <source>
        <dbReference type="ARBA" id="ARBA00022763"/>
    </source>
</evidence>
<keyword evidence="9" id="KW-0460">Magnesium</keyword>
<dbReference type="AlphaFoldDB" id="A0A921JRM5"/>
<evidence type="ECO:0000256" key="1">
    <source>
        <dbReference type="ARBA" id="ARBA00022722"/>
    </source>
</evidence>
<keyword evidence="12" id="KW-0413">Isomerase</keyword>
<keyword evidence="1" id="KW-0540">Nuclease</keyword>
<name>A0A921JRM5_9ACTN</name>
<keyword evidence="8 16" id="KW-0067">ATP-binding</keyword>
<evidence type="ECO:0000313" key="19">
    <source>
        <dbReference type="EMBL" id="HJE51668.1"/>
    </source>
</evidence>
<accession>A0A921JRM5</accession>
<dbReference type="PANTHER" id="PTHR11070">
    <property type="entry name" value="UVRD / RECB / PCRA DNA HELICASE FAMILY MEMBER"/>
    <property type="match status" value="1"/>
</dbReference>
<comment type="catalytic activity">
    <reaction evidence="13">
        <text>Couples ATP hydrolysis with the unwinding of duplex DNA by translocating in the 3'-5' direction.</text>
        <dbReference type="EC" id="5.6.2.4"/>
    </reaction>
</comment>
<evidence type="ECO:0000256" key="7">
    <source>
        <dbReference type="ARBA" id="ARBA00022839"/>
    </source>
</evidence>
<keyword evidence="6 16" id="KW-0347">Helicase</keyword>
<dbReference type="InterPro" id="IPR004586">
    <property type="entry name" value="RecB"/>
</dbReference>
<dbReference type="SUPFAM" id="SSF52540">
    <property type="entry name" value="P-loop containing nucleoside triphosphate hydrolases"/>
    <property type="match status" value="1"/>
</dbReference>
<evidence type="ECO:0000313" key="20">
    <source>
        <dbReference type="Proteomes" id="UP000712713"/>
    </source>
</evidence>
<dbReference type="InterPro" id="IPR011604">
    <property type="entry name" value="PDDEXK-like_dom_sf"/>
</dbReference>
<sequence>MTFNITGPLPSGTTLLEASAGTGKTYTIAALAVRLVAERDIKITDLLLITFGRHATTELRSRVYDRLGQAVAYLEEREAGLPASAGDDPVDLLLADSPDAGLYARRLRAALSHFNEATIVTTHSFCQSMLQELGVLGDWDPAEIVRDEPQDLIRQCTHDVYIRRYRSSETPPFSPRDALTIGEAVCDSPLPLLPPEPHTREYYEFAVDVRDLYESRKVAEGICTYDDITLRLQRGLTDPDTGSLAIGRLRHRFPVVLVDEFQDTDPFQWQIIEAAFAHPQRTTILIGDPKQSIYGFRGADISAYLQAKDLAQVETLGTNFRSDKGVVDGVVNLFGQAELGGASVTVEPVAAHHVSPRIDGVGHAQVWLRRRDHDDGVDRNTVIAHDMMYVLDRLLSQDVTLLDEPDAPGLQPAGARRVKPSDIVILVRSSAVGASISSTLSQYGYPVAIGGSQSVWKSAMAGEWLSLLRAMADPKQDTIRMAALTSMLGVSLSDLLDPQGTAAADASATIRGLVKQFEHGGVAAVHTTLRVGGLDERLLRESSGERLLSDANQLAELLIASGERTLPGLVSLMEVNGERQAPDAPVRATADDDSIKVMTIHAAKGLEFPIVLLPEVDGSMPRPWQPFQVVRDGVRHLYVGPRATGALRKECLEGSLEEELRLLYVAFTRAKYLAIAWHVQLTSTPRRDDWRRAISELLSHHGQRPFAGVQPVTIPGVSDSHMTAPSPTAFQGSTLGGEEPAQLSAATFSRTIDTTWVRTSYSGITHGLHEAAPLTLDEAADVDVPVEAPATEGLAVASPMAGLPAGAAFGTLVHEAFEHLQWNKPTLHTSATHLATELGALHSLDPDAAQQLGAALEAVATTPLEPLWSGTLSDIPLAHRLPELDFDLPLGDAGAPSTVAELAQLMGRHLDEEDPLHAYPARLGASEAAPTVLNGFLTGSIDGVLRLDDGRFVVVDYKTNRLGGADPEEQLVGNYTPDAMAEAMMQAHYPLQALLYCVA</sequence>
<feature type="binding site" evidence="16">
    <location>
        <begin position="18"/>
        <end position="25"/>
    </location>
    <ligand>
        <name>ATP</name>
        <dbReference type="ChEBI" id="CHEBI:30616"/>
    </ligand>
</feature>
<dbReference type="GO" id="GO:0046872">
    <property type="term" value="F:metal ion binding"/>
    <property type="evidence" value="ECO:0007669"/>
    <property type="project" value="UniProtKB-KW"/>
</dbReference>
<keyword evidence="11" id="KW-0234">DNA repair</keyword>
<dbReference type="EMBL" id="DYZF01000173">
    <property type="protein sequence ID" value="HJE51668.1"/>
    <property type="molecule type" value="Genomic_DNA"/>
</dbReference>
<evidence type="ECO:0000256" key="15">
    <source>
        <dbReference type="ARBA" id="ARBA00048988"/>
    </source>
</evidence>
<keyword evidence="3 16" id="KW-0547">Nucleotide-binding</keyword>
<dbReference type="Pfam" id="PF00580">
    <property type="entry name" value="UvrD-helicase"/>
    <property type="match status" value="1"/>
</dbReference>
<dbReference type="InterPro" id="IPR000212">
    <property type="entry name" value="DNA_helicase_UvrD/REP"/>
</dbReference>
<evidence type="ECO:0000256" key="16">
    <source>
        <dbReference type="PROSITE-ProRule" id="PRU00560"/>
    </source>
</evidence>
<dbReference type="GO" id="GO:0005524">
    <property type="term" value="F:ATP binding"/>
    <property type="evidence" value="ECO:0007669"/>
    <property type="project" value="UniProtKB-UniRule"/>
</dbReference>
<dbReference type="PROSITE" id="PS51198">
    <property type="entry name" value="UVRD_HELICASE_ATP_BIND"/>
    <property type="match status" value="1"/>
</dbReference>
<dbReference type="Pfam" id="PF13361">
    <property type="entry name" value="UvrD_C"/>
    <property type="match status" value="1"/>
</dbReference>
<dbReference type="Gene3D" id="1.10.486.10">
    <property type="entry name" value="PCRA, domain 4"/>
    <property type="match status" value="1"/>
</dbReference>
<dbReference type="Proteomes" id="UP000712713">
    <property type="component" value="Unassembled WGS sequence"/>
</dbReference>
<evidence type="ECO:0000256" key="2">
    <source>
        <dbReference type="ARBA" id="ARBA00022723"/>
    </source>
</evidence>
<dbReference type="InterPro" id="IPR014016">
    <property type="entry name" value="UvrD-like_ATP-bd"/>
</dbReference>
<dbReference type="PANTHER" id="PTHR11070:SF23">
    <property type="entry name" value="RECBCD ENZYME SUBUNIT RECB"/>
    <property type="match status" value="1"/>
</dbReference>
<dbReference type="GO" id="GO:0008854">
    <property type="term" value="F:exodeoxyribonuclease V activity"/>
    <property type="evidence" value="ECO:0007669"/>
    <property type="project" value="InterPro"/>
</dbReference>
<evidence type="ECO:0000256" key="8">
    <source>
        <dbReference type="ARBA" id="ARBA00022840"/>
    </source>
</evidence>
<evidence type="ECO:0000256" key="10">
    <source>
        <dbReference type="ARBA" id="ARBA00023125"/>
    </source>
</evidence>
<dbReference type="GO" id="GO:0009338">
    <property type="term" value="C:exodeoxyribonuclease V complex"/>
    <property type="evidence" value="ECO:0007669"/>
    <property type="project" value="TreeGrafter"/>
</dbReference>
<dbReference type="CDD" id="cd22352">
    <property type="entry name" value="RecB_C-like"/>
    <property type="match status" value="1"/>
</dbReference>
<evidence type="ECO:0000256" key="13">
    <source>
        <dbReference type="ARBA" id="ARBA00034617"/>
    </source>
</evidence>
<keyword evidence="2" id="KW-0479">Metal-binding</keyword>
<comment type="caution">
    <text evidence="19">The sequence shown here is derived from an EMBL/GenBank/DDBJ whole genome shotgun (WGS) entry which is preliminary data.</text>
</comment>
<keyword evidence="4" id="KW-0227">DNA damage</keyword>
<organism evidence="19 20">
    <name type="scientific">Tessaracoccus flavescens</name>
    <dbReference type="NCBI Taxonomy" id="399497"/>
    <lineage>
        <taxon>Bacteria</taxon>
        <taxon>Bacillati</taxon>
        <taxon>Actinomycetota</taxon>
        <taxon>Actinomycetes</taxon>
        <taxon>Propionibacteriales</taxon>
        <taxon>Propionibacteriaceae</taxon>
        <taxon>Tessaracoccus</taxon>
    </lineage>
</organism>
<dbReference type="GO" id="GO:0003677">
    <property type="term" value="F:DNA binding"/>
    <property type="evidence" value="ECO:0007669"/>
    <property type="project" value="UniProtKB-KW"/>
</dbReference>
<evidence type="ECO:0000256" key="5">
    <source>
        <dbReference type="ARBA" id="ARBA00022801"/>
    </source>
</evidence>
<dbReference type="Gene3D" id="3.40.50.300">
    <property type="entry name" value="P-loop containing nucleotide triphosphate hydrolases"/>
    <property type="match status" value="2"/>
</dbReference>
<feature type="domain" description="UvrD-like helicase C-terminal" evidence="18">
    <location>
        <begin position="344"/>
        <end position="605"/>
    </location>
</feature>
<dbReference type="InterPro" id="IPR027417">
    <property type="entry name" value="P-loop_NTPase"/>
</dbReference>
<dbReference type="GO" id="GO:0043138">
    <property type="term" value="F:3'-5' DNA helicase activity"/>
    <property type="evidence" value="ECO:0007669"/>
    <property type="project" value="UniProtKB-EC"/>
</dbReference>
<dbReference type="GO" id="GO:0005829">
    <property type="term" value="C:cytosol"/>
    <property type="evidence" value="ECO:0007669"/>
    <property type="project" value="TreeGrafter"/>
</dbReference>
<dbReference type="SUPFAM" id="SSF52980">
    <property type="entry name" value="Restriction endonuclease-like"/>
    <property type="match status" value="1"/>
</dbReference>
<evidence type="ECO:0000256" key="3">
    <source>
        <dbReference type="ARBA" id="ARBA00022741"/>
    </source>
</evidence>
<keyword evidence="7" id="KW-0269">Exonuclease</keyword>
<dbReference type="Pfam" id="PF12705">
    <property type="entry name" value="PDDEXK_1"/>
    <property type="match status" value="1"/>
</dbReference>
<evidence type="ECO:0000256" key="6">
    <source>
        <dbReference type="ARBA" id="ARBA00022806"/>
    </source>
</evidence>
<dbReference type="EC" id="5.6.2.4" evidence="14"/>